<gene>
    <name evidence="2" type="ORF">FWILDA_LOCUS12703</name>
</gene>
<evidence type="ECO:0000313" key="2">
    <source>
        <dbReference type="EMBL" id="CAI2186691.1"/>
    </source>
</evidence>
<dbReference type="AlphaFoldDB" id="A0A9W4T169"/>
<dbReference type="Proteomes" id="UP001153678">
    <property type="component" value="Unassembled WGS sequence"/>
</dbReference>
<organism evidence="2 3">
    <name type="scientific">Funneliformis geosporum</name>
    <dbReference type="NCBI Taxonomy" id="1117311"/>
    <lineage>
        <taxon>Eukaryota</taxon>
        <taxon>Fungi</taxon>
        <taxon>Fungi incertae sedis</taxon>
        <taxon>Mucoromycota</taxon>
        <taxon>Glomeromycotina</taxon>
        <taxon>Glomeromycetes</taxon>
        <taxon>Glomerales</taxon>
        <taxon>Glomeraceae</taxon>
        <taxon>Funneliformis</taxon>
    </lineage>
</organism>
<feature type="compositionally biased region" description="Basic and acidic residues" evidence="1">
    <location>
        <begin position="264"/>
        <end position="279"/>
    </location>
</feature>
<proteinExistence type="predicted"/>
<evidence type="ECO:0000256" key="1">
    <source>
        <dbReference type="SAM" id="MobiDB-lite"/>
    </source>
</evidence>
<accession>A0A9W4T169</accession>
<comment type="caution">
    <text evidence="2">The sequence shown here is derived from an EMBL/GenBank/DDBJ whole genome shotgun (WGS) entry which is preliminary data.</text>
</comment>
<sequence>DDRPDYKEARRWEDERKQVKAGSIFCFHNPTFTENSVVGDSGIINDVKFRSQEGDQEDKQNIPKTRTINDYFSVTPSTPFTLSTSSQIQENDYTNYDDENQLHQEEPAPPPPKSGISEGKTWDICMIDGIDIAKYFSSLRKSLPKASPESTIWGVLDLTGQHKPTKKMFSTKWNELINEFRLDIGWKMVNLDQSEYDFFDNMEDLKAQQALPILSARLTILKSYIEHLKLPINEGELMICFVASAFRMSLDPNKKSFKNSVASQERRRQEKDPNDERARSGQKTDIIIVLPSGPALEGFIVKVMKTFSGLSTTDYESHCIWMPSLQMNLYAMDVRTSGIYRFGMIDKVSLPASSKELPAYEAVHTMLRSLEHRLNKLTDYCTDPKIKHAKLRRRRYYIYQEDNLAFSNNSPNTSPKKRKSDPNEYIEYASEK</sequence>
<dbReference type="EMBL" id="CAMKVN010004269">
    <property type="protein sequence ID" value="CAI2186691.1"/>
    <property type="molecule type" value="Genomic_DNA"/>
</dbReference>
<name>A0A9W4T169_9GLOM</name>
<feature type="non-terminal residue" evidence="2">
    <location>
        <position position="432"/>
    </location>
</feature>
<reference evidence="2" key="1">
    <citation type="submission" date="2022-08" db="EMBL/GenBank/DDBJ databases">
        <authorList>
            <person name="Kallberg Y."/>
            <person name="Tangrot J."/>
            <person name="Rosling A."/>
        </authorList>
    </citation>
    <scope>NUCLEOTIDE SEQUENCE</scope>
    <source>
        <strain evidence="2">Wild A</strain>
    </source>
</reference>
<feature type="region of interest" description="Disordered" evidence="1">
    <location>
        <begin position="407"/>
        <end position="432"/>
    </location>
</feature>
<protein>
    <submittedName>
        <fullName evidence="2">12435_t:CDS:1</fullName>
    </submittedName>
</protein>
<dbReference type="OrthoDB" id="2399986at2759"/>
<keyword evidence="3" id="KW-1185">Reference proteome</keyword>
<evidence type="ECO:0000313" key="3">
    <source>
        <dbReference type="Proteomes" id="UP001153678"/>
    </source>
</evidence>
<feature type="region of interest" description="Disordered" evidence="1">
    <location>
        <begin position="255"/>
        <end position="283"/>
    </location>
</feature>